<evidence type="ECO:0000256" key="2">
    <source>
        <dbReference type="ARBA" id="ARBA00005528"/>
    </source>
</evidence>
<dbReference type="RefSeq" id="WP_092178775.1">
    <property type="nucleotide sequence ID" value="NZ_FNZH01000013.1"/>
</dbReference>
<dbReference type="Pfam" id="PF04452">
    <property type="entry name" value="Methyltrans_RNA"/>
    <property type="match status" value="1"/>
</dbReference>
<evidence type="ECO:0000256" key="8">
    <source>
        <dbReference type="ARBA" id="ARBA00025699"/>
    </source>
</evidence>
<dbReference type="GO" id="GO:0005737">
    <property type="term" value="C:cytoplasm"/>
    <property type="evidence" value="ECO:0007669"/>
    <property type="project" value="UniProtKB-SubCell"/>
</dbReference>
<dbReference type="SUPFAM" id="SSF88697">
    <property type="entry name" value="PUA domain-like"/>
    <property type="match status" value="1"/>
</dbReference>
<name>A0A1H7BMQ0_9BACT</name>
<dbReference type="PANTHER" id="PTHR30027:SF3">
    <property type="entry name" value="16S RRNA (URACIL(1498)-N(3))-METHYLTRANSFERASE"/>
    <property type="match status" value="1"/>
</dbReference>
<protein>
    <recommendedName>
        <fullName evidence="10">Ribosomal RNA small subunit methyltransferase E</fullName>
        <ecNumber evidence="10">2.1.1.193</ecNumber>
    </recommendedName>
</protein>
<dbReference type="STRING" id="1416801.SAMN05192553_11330"/>
<evidence type="ECO:0000256" key="4">
    <source>
        <dbReference type="ARBA" id="ARBA00022552"/>
    </source>
</evidence>
<evidence type="ECO:0000256" key="10">
    <source>
        <dbReference type="PIRNR" id="PIRNR015601"/>
    </source>
</evidence>
<proteinExistence type="inferred from homology"/>
<dbReference type="GO" id="GO:0070475">
    <property type="term" value="P:rRNA base methylation"/>
    <property type="evidence" value="ECO:0007669"/>
    <property type="project" value="TreeGrafter"/>
</dbReference>
<dbReference type="OrthoDB" id="9815641at2"/>
<keyword evidence="14" id="KW-1185">Reference proteome</keyword>
<dbReference type="AlphaFoldDB" id="A0A1H7BMQ0"/>
<evidence type="ECO:0000313" key="14">
    <source>
        <dbReference type="Proteomes" id="UP000199403"/>
    </source>
</evidence>
<comment type="catalytic activity">
    <reaction evidence="9 10">
        <text>uridine(1498) in 16S rRNA + S-adenosyl-L-methionine = N(3)-methyluridine(1498) in 16S rRNA + S-adenosyl-L-homocysteine + H(+)</text>
        <dbReference type="Rhea" id="RHEA:42920"/>
        <dbReference type="Rhea" id="RHEA-COMP:10283"/>
        <dbReference type="Rhea" id="RHEA-COMP:10284"/>
        <dbReference type="ChEBI" id="CHEBI:15378"/>
        <dbReference type="ChEBI" id="CHEBI:57856"/>
        <dbReference type="ChEBI" id="CHEBI:59789"/>
        <dbReference type="ChEBI" id="CHEBI:65315"/>
        <dbReference type="ChEBI" id="CHEBI:74502"/>
        <dbReference type="EC" id="2.1.1.193"/>
    </reaction>
</comment>
<evidence type="ECO:0000256" key="9">
    <source>
        <dbReference type="ARBA" id="ARBA00047944"/>
    </source>
</evidence>
<dbReference type="InterPro" id="IPR046887">
    <property type="entry name" value="RsmE_PUA-like"/>
</dbReference>
<dbReference type="InterPro" id="IPR006700">
    <property type="entry name" value="RsmE"/>
</dbReference>
<dbReference type="InterPro" id="IPR029026">
    <property type="entry name" value="tRNA_m1G_MTases_N"/>
</dbReference>
<dbReference type="Gene3D" id="2.40.240.20">
    <property type="entry name" value="Hypothetical PUA domain-like, domain 1"/>
    <property type="match status" value="1"/>
</dbReference>
<keyword evidence="5 10" id="KW-0489">Methyltransferase</keyword>
<dbReference type="InterPro" id="IPR029028">
    <property type="entry name" value="Alpha/beta_knot_MTases"/>
</dbReference>
<dbReference type="Pfam" id="PF20260">
    <property type="entry name" value="PUA_4"/>
    <property type="match status" value="1"/>
</dbReference>
<feature type="domain" description="Ribosomal RNA small subunit methyltransferase E PUA-like" evidence="12">
    <location>
        <begin position="16"/>
        <end position="63"/>
    </location>
</feature>
<dbReference type="CDD" id="cd18084">
    <property type="entry name" value="RsmE-like"/>
    <property type="match status" value="1"/>
</dbReference>
<reference evidence="14" key="1">
    <citation type="submission" date="2016-10" db="EMBL/GenBank/DDBJ databases">
        <authorList>
            <person name="Varghese N."/>
            <person name="Submissions S."/>
        </authorList>
    </citation>
    <scope>NUCLEOTIDE SEQUENCE [LARGE SCALE GENOMIC DNA]</scope>
    <source>
        <strain evidence="14">IBRC-M 10761</strain>
    </source>
</reference>
<evidence type="ECO:0000259" key="11">
    <source>
        <dbReference type="Pfam" id="PF04452"/>
    </source>
</evidence>
<dbReference type="PIRSF" id="PIRSF015601">
    <property type="entry name" value="MTase_slr0722"/>
    <property type="match status" value="1"/>
</dbReference>
<keyword evidence="3 10" id="KW-0963">Cytoplasm</keyword>
<dbReference type="SUPFAM" id="SSF75217">
    <property type="entry name" value="alpha/beta knot"/>
    <property type="match status" value="1"/>
</dbReference>
<dbReference type="EMBL" id="FNZH01000013">
    <property type="protein sequence ID" value="SEJ78728.1"/>
    <property type="molecule type" value="Genomic_DNA"/>
</dbReference>
<keyword evidence="6 10" id="KW-0808">Transferase</keyword>
<organism evidence="13 14">
    <name type="scientific">Cyclobacterium xiamenense</name>
    <dbReference type="NCBI Taxonomy" id="1297121"/>
    <lineage>
        <taxon>Bacteria</taxon>
        <taxon>Pseudomonadati</taxon>
        <taxon>Bacteroidota</taxon>
        <taxon>Cytophagia</taxon>
        <taxon>Cytophagales</taxon>
        <taxon>Cyclobacteriaceae</taxon>
        <taxon>Cyclobacterium</taxon>
    </lineage>
</organism>
<dbReference type="Gene3D" id="3.40.1280.10">
    <property type="match status" value="1"/>
</dbReference>
<dbReference type="EC" id="2.1.1.193" evidence="10"/>
<evidence type="ECO:0000256" key="3">
    <source>
        <dbReference type="ARBA" id="ARBA00022490"/>
    </source>
</evidence>
<evidence type="ECO:0000256" key="6">
    <source>
        <dbReference type="ARBA" id="ARBA00022679"/>
    </source>
</evidence>
<comment type="function">
    <text evidence="8 10">Specifically methylates the N3 position of the uracil ring of uridine 1498 (m3U1498) in 16S rRNA. Acts on the fully assembled 30S ribosomal subunit.</text>
</comment>
<dbReference type="InterPro" id="IPR015947">
    <property type="entry name" value="PUA-like_sf"/>
</dbReference>
<feature type="domain" description="Ribosomal RNA small subunit methyltransferase E methyltransferase" evidence="11">
    <location>
        <begin position="70"/>
        <end position="229"/>
    </location>
</feature>
<gene>
    <name evidence="13" type="ORF">SAMN05192553_11330</name>
</gene>
<sequence length="237" mass="27267">MQLFFEEQINGETFDLKEKESHHLVKVLRKNAGDTVLFTNGKGSFFTCMIESNHPKKCRLKIIEQEFSPPEKFHIHLAIAPTKNTDRIEWMLEKITEVGFNEITFLKTTHIERNQVNLDRLSKKIVAACKQSFKAWLPEMNEMRSFEEFVSDKTFETYERYIAYLDTDNTSHLLELAKPGRSYLVLVGPEGDFSPGEIRQALDMGYKSCSLGKHRLRTETAGLVAVHTLHLVNVSKG</sequence>
<dbReference type="Proteomes" id="UP000199403">
    <property type="component" value="Unassembled WGS sequence"/>
</dbReference>
<accession>A0A1H7BMQ0</accession>
<evidence type="ECO:0000259" key="12">
    <source>
        <dbReference type="Pfam" id="PF20260"/>
    </source>
</evidence>
<dbReference type="NCBIfam" id="TIGR00046">
    <property type="entry name" value="RsmE family RNA methyltransferase"/>
    <property type="match status" value="1"/>
</dbReference>
<comment type="similarity">
    <text evidence="2 10">Belongs to the RNA methyltransferase RsmE family.</text>
</comment>
<dbReference type="InterPro" id="IPR046886">
    <property type="entry name" value="RsmE_MTase_dom"/>
</dbReference>
<dbReference type="NCBIfam" id="NF008702">
    <property type="entry name" value="PRK11713.6-1"/>
    <property type="match status" value="1"/>
</dbReference>
<evidence type="ECO:0000256" key="7">
    <source>
        <dbReference type="ARBA" id="ARBA00022691"/>
    </source>
</evidence>
<dbReference type="GO" id="GO:0070042">
    <property type="term" value="F:rRNA (uridine-N3-)-methyltransferase activity"/>
    <property type="evidence" value="ECO:0007669"/>
    <property type="project" value="TreeGrafter"/>
</dbReference>
<keyword evidence="7 10" id="KW-0949">S-adenosyl-L-methionine</keyword>
<dbReference type="PANTHER" id="PTHR30027">
    <property type="entry name" value="RIBOSOMAL RNA SMALL SUBUNIT METHYLTRANSFERASE E"/>
    <property type="match status" value="1"/>
</dbReference>
<comment type="subcellular location">
    <subcellularLocation>
        <location evidence="1 10">Cytoplasm</location>
    </subcellularLocation>
</comment>
<evidence type="ECO:0000256" key="1">
    <source>
        <dbReference type="ARBA" id="ARBA00004496"/>
    </source>
</evidence>
<keyword evidence="4 10" id="KW-0698">rRNA processing</keyword>
<evidence type="ECO:0000313" key="13">
    <source>
        <dbReference type="EMBL" id="SEJ78728.1"/>
    </source>
</evidence>
<evidence type="ECO:0000256" key="5">
    <source>
        <dbReference type="ARBA" id="ARBA00022603"/>
    </source>
</evidence>